<dbReference type="InterPro" id="IPR010559">
    <property type="entry name" value="Sig_transdc_His_kin_internal"/>
</dbReference>
<keyword evidence="1" id="KW-1133">Transmembrane helix</keyword>
<dbReference type="Pfam" id="PF06580">
    <property type="entry name" value="His_kinase"/>
    <property type="match status" value="1"/>
</dbReference>
<organism evidence="3 4">
    <name type="scientific">Imperialibacter roseus</name>
    <dbReference type="NCBI Taxonomy" id="1324217"/>
    <lineage>
        <taxon>Bacteria</taxon>
        <taxon>Pseudomonadati</taxon>
        <taxon>Bacteroidota</taxon>
        <taxon>Cytophagia</taxon>
        <taxon>Cytophagales</taxon>
        <taxon>Flammeovirgaceae</taxon>
        <taxon>Imperialibacter</taxon>
    </lineage>
</organism>
<evidence type="ECO:0000259" key="2">
    <source>
        <dbReference type="Pfam" id="PF06580"/>
    </source>
</evidence>
<dbReference type="EMBL" id="CP136051">
    <property type="protein sequence ID" value="WOK06369.1"/>
    <property type="molecule type" value="Genomic_DNA"/>
</dbReference>
<keyword evidence="3" id="KW-0808">Transferase</keyword>
<dbReference type="RefSeq" id="WP_317489093.1">
    <property type="nucleotide sequence ID" value="NZ_CP136051.1"/>
</dbReference>
<proteinExistence type="predicted"/>
<evidence type="ECO:0000313" key="3">
    <source>
        <dbReference type="EMBL" id="WOK06369.1"/>
    </source>
</evidence>
<reference evidence="3 4" key="1">
    <citation type="journal article" date="2023" name="Microbiol. Resour. Announc.">
        <title>Complete Genome Sequence of Imperialibacter roseus strain P4T.</title>
        <authorList>
            <person name="Tizabi D.R."/>
            <person name="Bachvaroff T."/>
            <person name="Hill R.T."/>
        </authorList>
    </citation>
    <scope>NUCLEOTIDE SEQUENCE [LARGE SCALE GENOMIC DNA]</scope>
    <source>
        <strain evidence="3 4">P4T</strain>
    </source>
</reference>
<feature type="transmembrane region" description="Helical" evidence="1">
    <location>
        <begin position="81"/>
        <end position="106"/>
    </location>
</feature>
<evidence type="ECO:0000313" key="4">
    <source>
        <dbReference type="Proteomes" id="UP001302349"/>
    </source>
</evidence>
<sequence>MKRKLFYNHLISRLFAPLPLGMLIYMLVLLVFDNLGSLGEVFFEKEALLCIGITYLVAELLRAIANGFVPRIESSDFIKLSFGLLFLAGLLVTLLVVFGSISAYFVGVIGYSFGTFTTELSTFLSIYGFIYALYFIVLASVILFTLETNRALDKEGVLKKNIDLKLRIFSRVINPEFLYKSLETLISILYKKDKAADKFIQKLSHVYRSVLDSRHEDLSEMKAELTIAESIVYLYNQQYDGNIHWQPESEAIEEEAYLLPGSMMIVMEWIIASNMINQSRPLKIFVRREEDYLTIEYSLWERLMPTVEGKEKMMELLQSFEHFTERPLLIVKADNKGFVKLPLLKLEKAA</sequence>
<keyword evidence="3" id="KW-0418">Kinase</keyword>
<feature type="transmembrane region" description="Helical" evidence="1">
    <location>
        <begin position="52"/>
        <end position="69"/>
    </location>
</feature>
<dbReference type="PANTHER" id="PTHR34220:SF7">
    <property type="entry name" value="SENSOR HISTIDINE KINASE YPDA"/>
    <property type="match status" value="1"/>
</dbReference>
<protein>
    <submittedName>
        <fullName evidence="3">Histidine kinase</fullName>
    </submittedName>
</protein>
<dbReference type="InterPro" id="IPR050640">
    <property type="entry name" value="Bact_2-comp_sensor_kinase"/>
</dbReference>
<feature type="transmembrane region" description="Helical" evidence="1">
    <location>
        <begin position="126"/>
        <end position="146"/>
    </location>
</feature>
<dbReference type="Proteomes" id="UP001302349">
    <property type="component" value="Chromosome"/>
</dbReference>
<accession>A0ABZ0IPH9</accession>
<name>A0ABZ0IPH9_9BACT</name>
<keyword evidence="4" id="KW-1185">Reference proteome</keyword>
<feature type="domain" description="Signal transduction histidine kinase internal region" evidence="2">
    <location>
        <begin position="166"/>
        <end position="240"/>
    </location>
</feature>
<keyword evidence="1" id="KW-0472">Membrane</keyword>
<evidence type="ECO:0000256" key="1">
    <source>
        <dbReference type="SAM" id="Phobius"/>
    </source>
</evidence>
<dbReference type="PANTHER" id="PTHR34220">
    <property type="entry name" value="SENSOR HISTIDINE KINASE YPDA"/>
    <property type="match status" value="1"/>
</dbReference>
<gene>
    <name evidence="3" type="ORF">RT717_25165</name>
</gene>
<keyword evidence="1" id="KW-0812">Transmembrane</keyword>
<dbReference type="GO" id="GO:0016301">
    <property type="term" value="F:kinase activity"/>
    <property type="evidence" value="ECO:0007669"/>
    <property type="project" value="UniProtKB-KW"/>
</dbReference>
<feature type="transmembrane region" description="Helical" evidence="1">
    <location>
        <begin position="12"/>
        <end position="32"/>
    </location>
</feature>